<evidence type="ECO:0000313" key="1">
    <source>
        <dbReference type="EnsemblPlants" id="KQL08518"/>
    </source>
</evidence>
<name>K3XRT3_SETIT</name>
<protein>
    <submittedName>
        <fullName evidence="1">Uncharacterized protein</fullName>
    </submittedName>
</protein>
<dbReference type="Proteomes" id="UP000004995">
    <property type="component" value="Unassembled WGS sequence"/>
</dbReference>
<keyword evidence="2" id="KW-1185">Reference proteome</keyword>
<dbReference type="EMBL" id="AGNK02003450">
    <property type="status" value="NOT_ANNOTATED_CDS"/>
    <property type="molecule type" value="Genomic_DNA"/>
</dbReference>
<reference evidence="2" key="1">
    <citation type="journal article" date="2012" name="Nat. Biotechnol.">
        <title>Reference genome sequence of the model plant Setaria.</title>
        <authorList>
            <person name="Bennetzen J.L."/>
            <person name="Schmutz J."/>
            <person name="Wang H."/>
            <person name="Percifield R."/>
            <person name="Hawkins J."/>
            <person name="Pontaroli A.C."/>
            <person name="Estep M."/>
            <person name="Feng L."/>
            <person name="Vaughn J.N."/>
            <person name="Grimwood J."/>
            <person name="Jenkins J."/>
            <person name="Barry K."/>
            <person name="Lindquist E."/>
            <person name="Hellsten U."/>
            <person name="Deshpande S."/>
            <person name="Wang X."/>
            <person name="Wu X."/>
            <person name="Mitros T."/>
            <person name="Triplett J."/>
            <person name="Yang X."/>
            <person name="Ye C.Y."/>
            <person name="Mauro-Herrera M."/>
            <person name="Wang L."/>
            <person name="Li P."/>
            <person name="Sharma M."/>
            <person name="Sharma R."/>
            <person name="Ronald P.C."/>
            <person name="Panaud O."/>
            <person name="Kellogg E.A."/>
            <person name="Brutnell T.P."/>
            <person name="Doust A.N."/>
            <person name="Tuskan G.A."/>
            <person name="Rokhsar D."/>
            <person name="Devos K.M."/>
        </authorList>
    </citation>
    <scope>NUCLEOTIDE SEQUENCE [LARGE SCALE GENOMIC DNA]</scope>
    <source>
        <strain evidence="2">cv. Yugu1</strain>
    </source>
</reference>
<evidence type="ECO:0000313" key="2">
    <source>
        <dbReference type="Proteomes" id="UP000004995"/>
    </source>
</evidence>
<organism evidence="1 2">
    <name type="scientific">Setaria italica</name>
    <name type="common">Foxtail millet</name>
    <name type="synonym">Panicum italicum</name>
    <dbReference type="NCBI Taxonomy" id="4555"/>
    <lineage>
        <taxon>Eukaryota</taxon>
        <taxon>Viridiplantae</taxon>
        <taxon>Streptophyta</taxon>
        <taxon>Embryophyta</taxon>
        <taxon>Tracheophyta</taxon>
        <taxon>Spermatophyta</taxon>
        <taxon>Magnoliopsida</taxon>
        <taxon>Liliopsida</taxon>
        <taxon>Poales</taxon>
        <taxon>Poaceae</taxon>
        <taxon>PACMAD clade</taxon>
        <taxon>Panicoideae</taxon>
        <taxon>Panicodae</taxon>
        <taxon>Paniceae</taxon>
        <taxon>Cenchrinae</taxon>
        <taxon>Setaria</taxon>
    </lineage>
</organism>
<dbReference type="Gramene" id="KQL08518">
    <property type="protein sequence ID" value="KQL08518"/>
    <property type="gene ID" value="SETIT_004629mg"/>
</dbReference>
<dbReference type="InParanoid" id="K3XRT3"/>
<dbReference type="AlphaFoldDB" id="K3XRT3"/>
<accession>K3XRT3</accession>
<dbReference type="HOGENOM" id="CLU_3433318_0_0_1"/>
<reference evidence="1" key="2">
    <citation type="submission" date="2018-08" db="UniProtKB">
        <authorList>
            <consortium name="EnsemblPlants"/>
        </authorList>
    </citation>
    <scope>IDENTIFICATION</scope>
    <source>
        <strain evidence="1">Yugu1</strain>
    </source>
</reference>
<sequence>MNAEAIEAPARSEVPR</sequence>
<dbReference type="EnsemblPlants" id="KQL08518">
    <property type="protein sequence ID" value="KQL08518"/>
    <property type="gene ID" value="SETIT_004629mg"/>
</dbReference>
<proteinExistence type="predicted"/>